<evidence type="ECO:0000313" key="6">
    <source>
        <dbReference type="EMBL" id="MDH6504210.1"/>
    </source>
</evidence>
<reference evidence="6" key="1">
    <citation type="submission" date="2023-04" db="EMBL/GenBank/DDBJ databases">
        <title>Genome Encyclopedia of Bacteria and Archaea VI: Functional Genomics of Type Strains.</title>
        <authorList>
            <person name="Whitman W."/>
        </authorList>
    </citation>
    <scope>NUCLEOTIDE SEQUENCE</scope>
    <source>
        <strain evidence="6">Enz.4-51</strain>
    </source>
</reference>
<dbReference type="PANTHER" id="PTHR30349">
    <property type="entry name" value="PHAGE INTEGRASE-RELATED"/>
    <property type="match status" value="1"/>
</dbReference>
<keyword evidence="2" id="KW-0229">DNA integration</keyword>
<dbReference type="PROSITE" id="PS51898">
    <property type="entry name" value="TYR_RECOMBINASE"/>
    <property type="match status" value="1"/>
</dbReference>
<dbReference type="GO" id="GO:0015074">
    <property type="term" value="P:DNA integration"/>
    <property type="evidence" value="ECO:0007669"/>
    <property type="project" value="UniProtKB-KW"/>
</dbReference>
<accession>A0AA43M900</accession>
<evidence type="ECO:0000313" key="7">
    <source>
        <dbReference type="Proteomes" id="UP001161160"/>
    </source>
</evidence>
<evidence type="ECO:0000256" key="2">
    <source>
        <dbReference type="ARBA" id="ARBA00022908"/>
    </source>
</evidence>
<keyword evidence="4" id="KW-0233">DNA recombination</keyword>
<dbReference type="CDD" id="cd00397">
    <property type="entry name" value="DNA_BRE_C"/>
    <property type="match status" value="1"/>
</dbReference>
<name>A0AA43M900_9BURK</name>
<dbReference type="RefSeq" id="WP_280756798.1">
    <property type="nucleotide sequence ID" value="NZ_JARXYA010000006.1"/>
</dbReference>
<dbReference type="Proteomes" id="UP001161160">
    <property type="component" value="Unassembled WGS sequence"/>
</dbReference>
<organism evidence="6 7">
    <name type="scientific">Polynucleobacter sphagniphilus</name>
    <dbReference type="NCBI Taxonomy" id="1743169"/>
    <lineage>
        <taxon>Bacteria</taxon>
        <taxon>Pseudomonadati</taxon>
        <taxon>Pseudomonadota</taxon>
        <taxon>Betaproteobacteria</taxon>
        <taxon>Burkholderiales</taxon>
        <taxon>Burkholderiaceae</taxon>
        <taxon>Polynucleobacter</taxon>
    </lineage>
</organism>
<dbReference type="InterPro" id="IPR002104">
    <property type="entry name" value="Integrase_catalytic"/>
</dbReference>
<sequence>MAQAKSLTQQDINTVLAYTASRTNAVRNRVMFLLTVLAGLRVSEVAQLTVSDVRNTDGTVKSQVFLSSERVKHGHARTVFLSTQLQHEIAQYLAAQDTAQDDHPLFHTLRGVRKAFTASTLTQHFHYLYRRARVFGASSHSGRRTFLTNLSNSGISVFVLASLAGHKNIATTQRYVTVNDEQKRRAVDCFSLQVS</sequence>
<proteinExistence type="inferred from homology"/>
<dbReference type="InterPro" id="IPR011010">
    <property type="entry name" value="DNA_brk_join_enz"/>
</dbReference>
<evidence type="ECO:0000256" key="1">
    <source>
        <dbReference type="ARBA" id="ARBA00008857"/>
    </source>
</evidence>
<dbReference type="PANTHER" id="PTHR30349:SF41">
    <property type="entry name" value="INTEGRASE_RECOMBINASE PROTEIN MJ0367-RELATED"/>
    <property type="match status" value="1"/>
</dbReference>
<dbReference type="EMBL" id="JARXYA010000006">
    <property type="protein sequence ID" value="MDH6504210.1"/>
    <property type="molecule type" value="Genomic_DNA"/>
</dbReference>
<dbReference type="SUPFAM" id="SSF56349">
    <property type="entry name" value="DNA breaking-rejoining enzymes"/>
    <property type="match status" value="1"/>
</dbReference>
<keyword evidence="3" id="KW-0238">DNA-binding</keyword>
<dbReference type="InterPro" id="IPR013762">
    <property type="entry name" value="Integrase-like_cat_sf"/>
</dbReference>
<protein>
    <submittedName>
        <fullName evidence="6">Integrase/recombinase XerD</fullName>
    </submittedName>
</protein>
<evidence type="ECO:0000256" key="3">
    <source>
        <dbReference type="ARBA" id="ARBA00023125"/>
    </source>
</evidence>
<feature type="domain" description="Tyr recombinase" evidence="5">
    <location>
        <begin position="2"/>
        <end position="188"/>
    </location>
</feature>
<gene>
    <name evidence="6" type="ORF">M2127_001515</name>
</gene>
<dbReference type="GO" id="GO:0003677">
    <property type="term" value="F:DNA binding"/>
    <property type="evidence" value="ECO:0007669"/>
    <property type="project" value="UniProtKB-KW"/>
</dbReference>
<evidence type="ECO:0000256" key="4">
    <source>
        <dbReference type="ARBA" id="ARBA00023172"/>
    </source>
</evidence>
<comment type="similarity">
    <text evidence="1">Belongs to the 'phage' integrase family.</text>
</comment>
<dbReference type="InterPro" id="IPR050090">
    <property type="entry name" value="Tyrosine_recombinase_XerCD"/>
</dbReference>
<keyword evidence="7" id="KW-1185">Reference proteome</keyword>
<dbReference type="Pfam" id="PF00589">
    <property type="entry name" value="Phage_integrase"/>
    <property type="match status" value="1"/>
</dbReference>
<dbReference type="GO" id="GO:0006310">
    <property type="term" value="P:DNA recombination"/>
    <property type="evidence" value="ECO:0007669"/>
    <property type="project" value="UniProtKB-KW"/>
</dbReference>
<dbReference type="Gene3D" id="1.10.443.10">
    <property type="entry name" value="Intergrase catalytic core"/>
    <property type="match status" value="1"/>
</dbReference>
<dbReference type="AlphaFoldDB" id="A0AA43M900"/>
<comment type="caution">
    <text evidence="6">The sequence shown here is derived from an EMBL/GenBank/DDBJ whole genome shotgun (WGS) entry which is preliminary data.</text>
</comment>
<evidence type="ECO:0000259" key="5">
    <source>
        <dbReference type="PROSITE" id="PS51898"/>
    </source>
</evidence>